<dbReference type="EMBL" id="CAKOGP040001113">
    <property type="protein sequence ID" value="CAJ1943285.1"/>
    <property type="molecule type" value="Genomic_DNA"/>
</dbReference>
<evidence type="ECO:0000313" key="2">
    <source>
        <dbReference type="Proteomes" id="UP001295423"/>
    </source>
</evidence>
<evidence type="ECO:0000313" key="1">
    <source>
        <dbReference type="EMBL" id="CAJ1943285.1"/>
    </source>
</evidence>
<proteinExistence type="predicted"/>
<gene>
    <name evidence="1" type="ORF">CYCCA115_LOCUS8363</name>
</gene>
<keyword evidence="2" id="KW-1185">Reference proteome</keyword>
<comment type="caution">
    <text evidence="1">The sequence shown here is derived from an EMBL/GenBank/DDBJ whole genome shotgun (WGS) entry which is preliminary data.</text>
</comment>
<accession>A0AAD2FLW5</accession>
<dbReference type="AlphaFoldDB" id="A0AAD2FLW5"/>
<organism evidence="1 2">
    <name type="scientific">Cylindrotheca closterium</name>
    <dbReference type="NCBI Taxonomy" id="2856"/>
    <lineage>
        <taxon>Eukaryota</taxon>
        <taxon>Sar</taxon>
        <taxon>Stramenopiles</taxon>
        <taxon>Ochrophyta</taxon>
        <taxon>Bacillariophyta</taxon>
        <taxon>Bacillariophyceae</taxon>
        <taxon>Bacillariophycidae</taxon>
        <taxon>Bacillariales</taxon>
        <taxon>Bacillariaceae</taxon>
        <taxon>Cylindrotheca</taxon>
    </lineage>
</organism>
<protein>
    <submittedName>
        <fullName evidence="1">Uncharacterized protein</fullName>
    </submittedName>
</protein>
<sequence>MRPSLLTKVPACQYASQTPEEMEPAPLHTFRTNCESEFRHWLQEALPQSLAFFFIFDEGDFIKVCNTTLPDLLESYLKCSLNGTESTGKNITLLMGSDERNAKYRQQVLDLVNNNSNAALPSFPHVSTLDAEAIAKELMEDLVAQKAMPEWLEYRATTINCFLLLQGIGILGAFNFSSLYLSKRRSDCRPCNHLLTGYPGLWK</sequence>
<reference evidence="1" key="1">
    <citation type="submission" date="2023-08" db="EMBL/GenBank/DDBJ databases">
        <authorList>
            <person name="Audoor S."/>
            <person name="Bilcke G."/>
        </authorList>
    </citation>
    <scope>NUCLEOTIDE SEQUENCE</scope>
</reference>
<name>A0AAD2FLW5_9STRA</name>
<dbReference type="Proteomes" id="UP001295423">
    <property type="component" value="Unassembled WGS sequence"/>
</dbReference>